<feature type="signal peptide" evidence="1">
    <location>
        <begin position="1"/>
        <end position="15"/>
    </location>
</feature>
<protein>
    <submittedName>
        <fullName evidence="2">Uncharacterized protein</fullName>
    </submittedName>
</protein>
<accession>A0AAV5W6L3</accession>
<dbReference type="EMBL" id="BTSY01000005">
    <property type="protein sequence ID" value="GMT27395.1"/>
    <property type="molecule type" value="Genomic_DNA"/>
</dbReference>
<feature type="non-terminal residue" evidence="2">
    <location>
        <position position="1"/>
    </location>
</feature>
<keyword evidence="1" id="KW-0732">Signal</keyword>
<dbReference type="Proteomes" id="UP001432322">
    <property type="component" value="Unassembled WGS sequence"/>
</dbReference>
<proteinExistence type="predicted"/>
<sequence>ILQTLFLTAAATITAQTPPSVSKFECLQKCYWPEDVPRAELPPNNPYVPIPESTWYGNDAISHAYFYRGIDTLVYLSLRPYSVVPKRDKNLLSAGYYDNITVAQSECGLRCGYVNGNCRIPSAHTNTLKWRLAVTAASKELAYELIEFPKCDWHYTIVRIFKPSLPFLVFPNKTTIQNVVVKHGQVVITDA</sequence>
<evidence type="ECO:0000313" key="2">
    <source>
        <dbReference type="EMBL" id="GMT27395.1"/>
    </source>
</evidence>
<evidence type="ECO:0000256" key="1">
    <source>
        <dbReference type="SAM" id="SignalP"/>
    </source>
</evidence>
<name>A0AAV5W6L3_9BILA</name>
<comment type="caution">
    <text evidence="2">The sequence shown here is derived from an EMBL/GenBank/DDBJ whole genome shotgun (WGS) entry which is preliminary data.</text>
</comment>
<gene>
    <name evidence="2" type="ORF">PFISCL1PPCAC_18692</name>
</gene>
<keyword evidence="3" id="KW-1185">Reference proteome</keyword>
<organism evidence="2 3">
    <name type="scientific">Pristionchus fissidentatus</name>
    <dbReference type="NCBI Taxonomy" id="1538716"/>
    <lineage>
        <taxon>Eukaryota</taxon>
        <taxon>Metazoa</taxon>
        <taxon>Ecdysozoa</taxon>
        <taxon>Nematoda</taxon>
        <taxon>Chromadorea</taxon>
        <taxon>Rhabditida</taxon>
        <taxon>Rhabditina</taxon>
        <taxon>Diplogasteromorpha</taxon>
        <taxon>Diplogasteroidea</taxon>
        <taxon>Neodiplogasteridae</taxon>
        <taxon>Pristionchus</taxon>
    </lineage>
</organism>
<dbReference type="AlphaFoldDB" id="A0AAV5W6L3"/>
<evidence type="ECO:0000313" key="3">
    <source>
        <dbReference type="Proteomes" id="UP001432322"/>
    </source>
</evidence>
<reference evidence="2" key="1">
    <citation type="submission" date="2023-10" db="EMBL/GenBank/DDBJ databases">
        <title>Genome assembly of Pristionchus species.</title>
        <authorList>
            <person name="Yoshida K."/>
            <person name="Sommer R.J."/>
        </authorList>
    </citation>
    <scope>NUCLEOTIDE SEQUENCE</scope>
    <source>
        <strain evidence="2">RS5133</strain>
    </source>
</reference>
<feature type="chain" id="PRO_5043988986" evidence="1">
    <location>
        <begin position="16"/>
        <end position="191"/>
    </location>
</feature>